<accession>A0A7T0KH16</accession>
<proteinExistence type="predicted"/>
<keyword evidence="3" id="KW-1185">Reference proteome</keyword>
<sequence>MNTDFDTRFREDLRAELDSQHVPLPQRQALVERLVAASADTARPSTGDADTAGLSTARGSAAGPGAASASTGRGRRHVAAAIAAAMLAGGGLSAVAAGNLNLDLVQDLFGTAADTEIVERIGRPIGAVAEDQGVRVRAEQVLGDAHNIAVVYSIERTDGRPLDLPPTAGGLLGAGFADATISARGGTPASYAGSSYFFDADPTEPSIQYVEKLMLSGDELIGKNLHVTLKDLQALPGQDAAPDAHPQTIAPGKWTLNFALNYEDASRPFNPAGNVAAMSLSPIALNVEVQGVPEGHSVDEYLNSLGPARVHLGGETVTAASPAAACDEHVCHLSFPMPQLLNPAHATSIELGGQVFRD</sequence>
<dbReference type="AlphaFoldDB" id="A0A7T0KH16"/>
<evidence type="ECO:0000313" key="3">
    <source>
        <dbReference type="Proteomes" id="UP000594681"/>
    </source>
</evidence>
<feature type="compositionally biased region" description="Low complexity" evidence="1">
    <location>
        <begin position="55"/>
        <end position="72"/>
    </location>
</feature>
<reference evidence="2 3" key="1">
    <citation type="submission" date="2020-11" db="EMBL/GenBank/DDBJ databases">
        <title>Corynebacterium sp. ZJ-599.</title>
        <authorList>
            <person name="Zhou J."/>
        </authorList>
    </citation>
    <scope>NUCLEOTIDE SEQUENCE [LARGE SCALE GENOMIC DNA]</scope>
    <source>
        <strain evidence="2 3">ZJ-599</strain>
    </source>
</reference>
<feature type="region of interest" description="Disordered" evidence="1">
    <location>
        <begin position="39"/>
        <end position="73"/>
    </location>
</feature>
<dbReference type="Proteomes" id="UP000594681">
    <property type="component" value="Chromosome"/>
</dbReference>
<evidence type="ECO:0000256" key="1">
    <source>
        <dbReference type="SAM" id="MobiDB-lite"/>
    </source>
</evidence>
<name>A0A7T0KH16_9CORY</name>
<dbReference type="KEGG" id="cliz:G7Y31_02615"/>
<protein>
    <submittedName>
        <fullName evidence="2">DUF4179 domain-containing protein</fullName>
    </submittedName>
</protein>
<dbReference type="RefSeq" id="WP_165008373.1">
    <property type="nucleotide sequence ID" value="NZ_CP064954.1"/>
</dbReference>
<evidence type="ECO:0000313" key="2">
    <source>
        <dbReference type="EMBL" id="QPK79623.1"/>
    </source>
</evidence>
<organism evidence="2 3">
    <name type="scientific">Corynebacterium lizhenjunii</name>
    <dbReference type="NCBI Taxonomy" id="2709394"/>
    <lineage>
        <taxon>Bacteria</taxon>
        <taxon>Bacillati</taxon>
        <taxon>Actinomycetota</taxon>
        <taxon>Actinomycetes</taxon>
        <taxon>Mycobacteriales</taxon>
        <taxon>Corynebacteriaceae</taxon>
        <taxon>Corynebacterium</taxon>
    </lineage>
</organism>
<dbReference type="EMBL" id="CP064954">
    <property type="protein sequence ID" value="QPK79623.1"/>
    <property type="molecule type" value="Genomic_DNA"/>
</dbReference>
<gene>
    <name evidence="2" type="ORF">G7Y31_02615</name>
</gene>